<keyword evidence="3" id="KW-1185">Reference proteome</keyword>
<sequence length="358" mass="40214">MHINLQNKNHSMANYQPAIFSASLGRAWLHNLDDKLKQAADKGFKGIELFYEDLEYAAKGISKNNSPSSEDLKAGAAHIHQLCQDLGLTILSLQPFGNYDGLLDRAQHDRMIEKLKFWFELAKVLRTDAIGIPANMLPADQVTEDKSLIASDLREIADLGARQDPPIRFAYENLCWSTRIDTWEQAWDMVRRVDRPNFGLCLDTFNIAGRVWGDPTAADGKTANADGKTANADADLAASLERLVREVDVAKVFYVQIVDAERMETPLVEGHAFYDASQPARMSWSRNARTFMYEEERGAYLPVEKVAKAIFGGLGYKGFVSQELFSRTLVEEGERVPGEHARRGIESWKKCQTRLGLT</sequence>
<protein>
    <submittedName>
        <fullName evidence="2">Uu.00g124240.m01.CDS01</fullName>
    </submittedName>
</protein>
<dbReference type="AlphaFoldDB" id="A0AAI8VHJ3"/>
<dbReference type="Gene3D" id="3.20.20.150">
    <property type="entry name" value="Divalent-metal-dependent TIM barrel enzymes"/>
    <property type="match status" value="1"/>
</dbReference>
<dbReference type="EMBL" id="CAUWAG010000007">
    <property type="protein sequence ID" value="CAJ2505030.1"/>
    <property type="molecule type" value="Genomic_DNA"/>
</dbReference>
<dbReference type="InterPro" id="IPR036237">
    <property type="entry name" value="Xyl_isomerase-like_sf"/>
</dbReference>
<reference evidence="2" key="1">
    <citation type="submission" date="2023-10" db="EMBL/GenBank/DDBJ databases">
        <authorList>
            <person name="Hackl T."/>
        </authorList>
    </citation>
    <scope>NUCLEOTIDE SEQUENCE</scope>
</reference>
<accession>A0AAI8VHJ3</accession>
<evidence type="ECO:0000313" key="2">
    <source>
        <dbReference type="EMBL" id="CAJ2505030.1"/>
    </source>
</evidence>
<gene>
    <name evidence="2" type="ORF">KHLLAP_LOCUS5498</name>
</gene>
<evidence type="ECO:0000259" key="1">
    <source>
        <dbReference type="Pfam" id="PF01261"/>
    </source>
</evidence>
<dbReference type="PANTHER" id="PTHR12110:SF57">
    <property type="entry name" value="DIOXYGENASE, PUTATIVE-RELATED"/>
    <property type="match status" value="1"/>
</dbReference>
<proteinExistence type="predicted"/>
<dbReference type="InterPro" id="IPR013022">
    <property type="entry name" value="Xyl_isomerase-like_TIM-brl"/>
</dbReference>
<dbReference type="SUPFAM" id="SSF51658">
    <property type="entry name" value="Xylose isomerase-like"/>
    <property type="match status" value="1"/>
</dbReference>
<dbReference type="InterPro" id="IPR050312">
    <property type="entry name" value="IolE/XylAMocC-like"/>
</dbReference>
<dbReference type="PANTHER" id="PTHR12110">
    <property type="entry name" value="HYDROXYPYRUVATE ISOMERASE"/>
    <property type="match status" value="1"/>
</dbReference>
<organism evidence="2 3">
    <name type="scientific">Anthostomella pinea</name>
    <dbReference type="NCBI Taxonomy" id="933095"/>
    <lineage>
        <taxon>Eukaryota</taxon>
        <taxon>Fungi</taxon>
        <taxon>Dikarya</taxon>
        <taxon>Ascomycota</taxon>
        <taxon>Pezizomycotina</taxon>
        <taxon>Sordariomycetes</taxon>
        <taxon>Xylariomycetidae</taxon>
        <taxon>Xylariales</taxon>
        <taxon>Xylariaceae</taxon>
        <taxon>Anthostomella</taxon>
    </lineage>
</organism>
<dbReference type="Pfam" id="PF01261">
    <property type="entry name" value="AP_endonuc_2"/>
    <property type="match status" value="1"/>
</dbReference>
<name>A0AAI8VHJ3_9PEZI</name>
<feature type="domain" description="Xylose isomerase-like TIM barrel" evidence="1">
    <location>
        <begin position="37"/>
        <end position="350"/>
    </location>
</feature>
<evidence type="ECO:0000313" key="3">
    <source>
        <dbReference type="Proteomes" id="UP001295740"/>
    </source>
</evidence>
<dbReference type="Proteomes" id="UP001295740">
    <property type="component" value="Unassembled WGS sequence"/>
</dbReference>
<comment type="caution">
    <text evidence="2">The sequence shown here is derived from an EMBL/GenBank/DDBJ whole genome shotgun (WGS) entry which is preliminary data.</text>
</comment>